<feature type="domain" description="DUF4371" evidence="1">
    <location>
        <begin position="13"/>
        <end position="213"/>
    </location>
</feature>
<evidence type="ECO:0000259" key="1">
    <source>
        <dbReference type="Pfam" id="PF14291"/>
    </source>
</evidence>
<dbReference type="Pfam" id="PF14291">
    <property type="entry name" value="DUF4371"/>
    <property type="match status" value="1"/>
</dbReference>
<dbReference type="InterPro" id="IPR012337">
    <property type="entry name" value="RNaseH-like_sf"/>
</dbReference>
<protein>
    <submittedName>
        <fullName evidence="3">Uncharacterized protein LOC120104314</fullName>
    </submittedName>
</protein>
<evidence type="ECO:0000313" key="3">
    <source>
        <dbReference type="RefSeq" id="XP_038971164.1"/>
    </source>
</evidence>
<dbReference type="Proteomes" id="UP000228380">
    <property type="component" value="Chromosome 17"/>
</dbReference>
<accession>A0A8B8ZH91</accession>
<dbReference type="AlphaFoldDB" id="A0A8B8ZH91"/>
<dbReference type="PANTHER" id="PTHR45749">
    <property type="match status" value="1"/>
</dbReference>
<organism evidence="2 3">
    <name type="scientific">Phoenix dactylifera</name>
    <name type="common">Date palm</name>
    <dbReference type="NCBI Taxonomy" id="42345"/>
    <lineage>
        <taxon>Eukaryota</taxon>
        <taxon>Viridiplantae</taxon>
        <taxon>Streptophyta</taxon>
        <taxon>Embryophyta</taxon>
        <taxon>Tracheophyta</taxon>
        <taxon>Spermatophyta</taxon>
        <taxon>Magnoliopsida</taxon>
        <taxon>Liliopsida</taxon>
        <taxon>Arecaceae</taxon>
        <taxon>Coryphoideae</taxon>
        <taxon>Phoeniceae</taxon>
        <taxon>Phoenix</taxon>
    </lineage>
</organism>
<proteinExistence type="predicted"/>
<evidence type="ECO:0000313" key="2">
    <source>
        <dbReference type="Proteomes" id="UP000228380"/>
    </source>
</evidence>
<name>A0A8B8ZH91_PHODC</name>
<dbReference type="GeneID" id="120104314"/>
<reference evidence="3" key="2">
    <citation type="submission" date="2025-08" db="UniProtKB">
        <authorList>
            <consortium name="RefSeq"/>
        </authorList>
    </citation>
    <scope>IDENTIFICATION</scope>
    <source>
        <tissue evidence="3">Young leaves</tissue>
    </source>
</reference>
<reference evidence="2" key="1">
    <citation type="journal article" date="2019" name="Nat. Commun.">
        <title>Genome-wide association mapping of date palm fruit traits.</title>
        <authorList>
            <person name="Hazzouri K.M."/>
            <person name="Gros-Balthazard M."/>
            <person name="Flowers J.M."/>
            <person name="Copetti D."/>
            <person name="Lemansour A."/>
            <person name="Lebrun M."/>
            <person name="Masmoudi K."/>
            <person name="Ferrand S."/>
            <person name="Dhar M.I."/>
            <person name="Fresquez Z.A."/>
            <person name="Rosas U."/>
            <person name="Zhang J."/>
            <person name="Talag J."/>
            <person name="Lee S."/>
            <person name="Kudrna D."/>
            <person name="Powell R.F."/>
            <person name="Leitch I.J."/>
            <person name="Krueger R.R."/>
            <person name="Wing R.A."/>
            <person name="Amiri K.M.A."/>
            <person name="Purugganan M.D."/>
        </authorList>
    </citation>
    <scope>NUCLEOTIDE SEQUENCE [LARGE SCALE GENOMIC DNA]</scope>
    <source>
        <strain evidence="2">cv. Khalas</strain>
    </source>
</reference>
<dbReference type="PANTHER" id="PTHR45749:SF32">
    <property type="entry name" value="ZINC FINGER MYM-TYPE PROTEIN 1-LIKE"/>
    <property type="match status" value="1"/>
</dbReference>
<dbReference type="SUPFAM" id="SSF53098">
    <property type="entry name" value="Ribonuclease H-like"/>
    <property type="match status" value="1"/>
</dbReference>
<keyword evidence="2" id="KW-1185">Reference proteome</keyword>
<dbReference type="InterPro" id="IPR025398">
    <property type="entry name" value="DUF4371"/>
</dbReference>
<dbReference type="OrthoDB" id="665918at2759"/>
<sequence length="274" mass="31797">MNRWIDLEVRLLKNNTIDKSLQEQINQEKDHWKKVLLRIIAVVKNLAKNNLAFRGKNEKIYQSNNGNFLSFIETIAEFDPVMQEHIRRIQHGEIHNHYLGHNIQNELIQLLASEIKAIIIKKIKEAKYFSVILDCTPDASHQEQMTLVLRCTDTSTSPVKVEEYFLEFLEVDDTSGKGLFNELINIIEKHKLEVNDIRGQGYDNGSNMKEKHQGVQRRLLDINLRAFYTPCGCHNLNLVLCDIANSCPKAISFFGVIQRIYTLFSSSTKRWKIL</sequence>
<dbReference type="KEGG" id="pda:120104314"/>
<dbReference type="RefSeq" id="XP_038971164.1">
    <property type="nucleotide sequence ID" value="XM_039115236.1"/>
</dbReference>
<gene>
    <name evidence="3" type="primary">LOC120104314</name>
</gene>